<accession>A0A6P7FTB4</accession>
<dbReference type="RefSeq" id="XP_028139674.1">
    <property type="nucleotide sequence ID" value="XM_028283873.1"/>
</dbReference>
<evidence type="ECO:0000313" key="3">
    <source>
        <dbReference type="RefSeq" id="XP_028139675.1"/>
    </source>
</evidence>
<feature type="chain" id="PRO_5044650962" evidence="1">
    <location>
        <begin position="18"/>
        <end position="214"/>
    </location>
</feature>
<protein>
    <submittedName>
        <fullName evidence="2 3">Uncharacterized protein LOC114333879</fullName>
    </submittedName>
</protein>
<sequence>MLKIMLIILLLVSSSFAAKWSNFPDVYPEREASTRMTNIMTKFNDYGKIFLIDNLTAEYLNLFMGGILRHLTRGIVIINLDHANIPARPNDRSYINIVILYEFRDYEKFANTSGNLLKRDIALIIIQRVSPEHCSLRGTQIFPTFVYDLQKTTLYFCGHRKKYLLKNSVYFDSKNGVHEVYKFMRTKMENYFRNFENRRLIVAYDESPPYISIK</sequence>
<keyword evidence="1" id="KW-0732">Signal</keyword>
<proteinExistence type="predicted"/>
<name>A0A6P7FTB4_DIAVI</name>
<reference evidence="2 3" key="1">
    <citation type="submission" date="2025-04" db="UniProtKB">
        <authorList>
            <consortium name="RefSeq"/>
        </authorList>
    </citation>
    <scope>IDENTIFICATION</scope>
    <source>
        <tissue evidence="2 3">Whole insect</tissue>
    </source>
</reference>
<evidence type="ECO:0000256" key="1">
    <source>
        <dbReference type="SAM" id="SignalP"/>
    </source>
</evidence>
<dbReference type="RefSeq" id="XP_028139675.1">
    <property type="nucleotide sequence ID" value="XM_028283874.1"/>
</dbReference>
<evidence type="ECO:0000313" key="2">
    <source>
        <dbReference type="RefSeq" id="XP_028139674.1"/>
    </source>
</evidence>
<organism evidence="2">
    <name type="scientific">Diabrotica virgifera virgifera</name>
    <name type="common">western corn rootworm</name>
    <dbReference type="NCBI Taxonomy" id="50390"/>
    <lineage>
        <taxon>Eukaryota</taxon>
        <taxon>Metazoa</taxon>
        <taxon>Ecdysozoa</taxon>
        <taxon>Arthropoda</taxon>
        <taxon>Hexapoda</taxon>
        <taxon>Insecta</taxon>
        <taxon>Pterygota</taxon>
        <taxon>Neoptera</taxon>
        <taxon>Endopterygota</taxon>
        <taxon>Coleoptera</taxon>
        <taxon>Polyphaga</taxon>
        <taxon>Cucujiformia</taxon>
        <taxon>Chrysomeloidea</taxon>
        <taxon>Chrysomelidae</taxon>
        <taxon>Galerucinae</taxon>
        <taxon>Diabroticina</taxon>
        <taxon>Diabroticites</taxon>
        <taxon>Diabrotica</taxon>
    </lineage>
</organism>
<gene>
    <name evidence="2 3" type="primary">LOC114333879</name>
</gene>
<dbReference type="AlphaFoldDB" id="A0A6P7FTB4"/>
<feature type="signal peptide" evidence="1">
    <location>
        <begin position="1"/>
        <end position="17"/>
    </location>
</feature>